<reference evidence="4" key="1">
    <citation type="journal article" date="2004" name="Nature">
        <title>Genome duplication in the teleost fish Tetraodon nigroviridis reveals the early vertebrate proto-karyotype.</title>
        <authorList>
            <person name="Jaillon O."/>
            <person name="Aury J.-M."/>
            <person name="Brunet F."/>
            <person name="Petit J.-L."/>
            <person name="Stange-Thomann N."/>
            <person name="Mauceli E."/>
            <person name="Bouneau L."/>
            <person name="Fischer C."/>
            <person name="Ozouf-Costaz C."/>
            <person name="Bernot A."/>
            <person name="Nicaud S."/>
            <person name="Jaffe D."/>
            <person name="Fisher S."/>
            <person name="Lutfalla G."/>
            <person name="Dossat C."/>
            <person name="Segurens B."/>
            <person name="Dasilva C."/>
            <person name="Salanoubat M."/>
            <person name="Levy M."/>
            <person name="Boudet N."/>
            <person name="Castellano S."/>
            <person name="Anthouard V."/>
            <person name="Jubin C."/>
            <person name="Castelli V."/>
            <person name="Katinka M."/>
            <person name="Vacherie B."/>
            <person name="Biemont C."/>
            <person name="Skalli Z."/>
            <person name="Cattolico L."/>
            <person name="Poulain J."/>
            <person name="De Berardinis V."/>
            <person name="Cruaud C."/>
            <person name="Duprat S."/>
            <person name="Brottier P."/>
            <person name="Coutanceau J.-P."/>
            <person name="Gouzy J."/>
            <person name="Parra G."/>
            <person name="Lardier G."/>
            <person name="Chapple C."/>
            <person name="McKernan K.J."/>
            <person name="McEwan P."/>
            <person name="Bosak S."/>
            <person name="Kellis M."/>
            <person name="Volff J.-N."/>
            <person name="Guigo R."/>
            <person name="Zody M.C."/>
            <person name="Mesirov J."/>
            <person name="Lindblad-Toh K."/>
            <person name="Birren B."/>
            <person name="Nusbaum C."/>
            <person name="Kahn D."/>
            <person name="Robinson-Rechavi M."/>
            <person name="Laudet V."/>
            <person name="Schachter V."/>
            <person name="Quetier F."/>
            <person name="Saurin W."/>
            <person name="Scarpelli C."/>
            <person name="Wincker P."/>
            <person name="Lander E.S."/>
            <person name="Weissenbach J."/>
            <person name="Roest Crollius H."/>
        </authorList>
    </citation>
    <scope>NUCLEOTIDE SEQUENCE [LARGE SCALE GENOMIC DNA]</scope>
</reference>
<dbReference type="EMBL" id="CAAE01013988">
    <property type="protein sequence ID" value="CAF95807.1"/>
    <property type="molecule type" value="Genomic_DNA"/>
</dbReference>
<sequence length="253" mass="27489">SWLHNELRVALLGEKVDLSYTYDHLGDSAEILQEIASGAHPFAQVLATAKHPVVVVGSSCLQREDGAAIMAAVSKIAQNARVSSGVEESWKVLNVLHRVASQVAALDLGYKTGVEAIRQNPPKLLFLLGADADCITRQDLPKDSFVIYQGHHGDVGAPMADVILPGAAYTEKCSTYVNTEGRAQQTKVAVTPPGTAREDWKIIRAISELAGVPLPYDTIDEVRNRLAEVSPNLVRYDDVEEANYFKQANELSK</sequence>
<proteinExistence type="predicted"/>
<accession>Q4SU75</accession>
<feature type="domain" description="Molybdopterin oxidoreductase" evidence="3">
    <location>
        <begin position="2"/>
        <end position="208"/>
    </location>
</feature>
<dbReference type="GO" id="GO:0016020">
    <property type="term" value="C:membrane"/>
    <property type="evidence" value="ECO:0007669"/>
    <property type="project" value="TreeGrafter"/>
</dbReference>
<dbReference type="Pfam" id="PF00384">
    <property type="entry name" value="Molybdopterin"/>
    <property type="match status" value="1"/>
</dbReference>
<protein>
    <submittedName>
        <fullName evidence="4">(spotted green pufferfish) hypothetical protein</fullName>
    </submittedName>
</protein>
<comment type="cofactor">
    <cofactor evidence="1">
        <name>[4Fe-4S] cluster</name>
        <dbReference type="ChEBI" id="CHEBI:49883"/>
    </cofactor>
</comment>
<evidence type="ECO:0000313" key="4">
    <source>
        <dbReference type="EMBL" id="CAF95807.1"/>
    </source>
</evidence>
<name>Q4SU75_TETNG</name>
<dbReference type="PANTHER" id="PTHR43105:SF13">
    <property type="entry name" value="NADH-UBIQUINONE OXIDOREDUCTASE 75 KDA SUBUNIT, MITOCHONDRIAL"/>
    <property type="match status" value="1"/>
</dbReference>
<evidence type="ECO:0000256" key="1">
    <source>
        <dbReference type="ARBA" id="ARBA00001966"/>
    </source>
</evidence>
<feature type="non-terminal residue" evidence="4">
    <location>
        <position position="1"/>
    </location>
</feature>
<comment type="caution">
    <text evidence="4">The sequence shown here is derived from an EMBL/GenBank/DDBJ whole genome shotgun (WGS) entry which is preliminary data.</text>
</comment>
<dbReference type="SUPFAM" id="SSF53706">
    <property type="entry name" value="Formate dehydrogenase/DMSO reductase, domains 1-3"/>
    <property type="match status" value="1"/>
</dbReference>
<dbReference type="FunFam" id="3.40.50.740:FF:000002">
    <property type="entry name" value="NADH-ubiquinone oxidoreductase 75 kDa subunit, mitochondrial"/>
    <property type="match status" value="1"/>
</dbReference>
<dbReference type="InterPro" id="IPR050123">
    <property type="entry name" value="Prok_molybdopt-oxidoreductase"/>
</dbReference>
<dbReference type="InterPro" id="IPR006656">
    <property type="entry name" value="Mopterin_OxRdtase"/>
</dbReference>
<comment type="cofactor">
    <cofactor evidence="2">
        <name>[2Fe-2S] cluster</name>
        <dbReference type="ChEBI" id="CHEBI:190135"/>
    </cofactor>
</comment>
<dbReference type="PANTHER" id="PTHR43105">
    <property type="entry name" value="RESPIRATORY NITRATE REDUCTASE"/>
    <property type="match status" value="1"/>
</dbReference>
<feature type="non-terminal residue" evidence="4">
    <location>
        <position position="253"/>
    </location>
</feature>
<evidence type="ECO:0000256" key="2">
    <source>
        <dbReference type="ARBA" id="ARBA00034078"/>
    </source>
</evidence>
<reference evidence="4" key="2">
    <citation type="submission" date="2004-02" db="EMBL/GenBank/DDBJ databases">
        <authorList>
            <consortium name="Genoscope"/>
            <consortium name="Whitehead Institute Centre for Genome Research"/>
        </authorList>
    </citation>
    <scope>NUCLEOTIDE SEQUENCE</scope>
</reference>
<organism evidence="4">
    <name type="scientific">Tetraodon nigroviridis</name>
    <name type="common">Spotted green pufferfish</name>
    <name type="synonym">Chelonodon nigroviridis</name>
    <dbReference type="NCBI Taxonomy" id="99883"/>
    <lineage>
        <taxon>Eukaryota</taxon>
        <taxon>Metazoa</taxon>
        <taxon>Chordata</taxon>
        <taxon>Craniata</taxon>
        <taxon>Vertebrata</taxon>
        <taxon>Euteleostomi</taxon>
        <taxon>Actinopterygii</taxon>
        <taxon>Neopterygii</taxon>
        <taxon>Teleostei</taxon>
        <taxon>Neoteleostei</taxon>
        <taxon>Acanthomorphata</taxon>
        <taxon>Eupercaria</taxon>
        <taxon>Tetraodontiformes</taxon>
        <taxon>Tetradontoidea</taxon>
        <taxon>Tetraodontidae</taxon>
        <taxon>Tetraodon</taxon>
    </lineage>
</organism>
<dbReference type="AlphaFoldDB" id="Q4SU75"/>
<gene>
    <name evidence="4" type="ORF">GSTENG00012592001</name>
</gene>
<dbReference type="KEGG" id="tng:GSTEN00012592G001"/>
<dbReference type="Gene3D" id="3.40.50.740">
    <property type="match status" value="1"/>
</dbReference>
<evidence type="ECO:0000259" key="3">
    <source>
        <dbReference type="Pfam" id="PF00384"/>
    </source>
</evidence>
<dbReference type="GO" id="GO:0016491">
    <property type="term" value="F:oxidoreductase activity"/>
    <property type="evidence" value="ECO:0007669"/>
    <property type="project" value="InterPro"/>
</dbReference>
<dbReference type="OrthoDB" id="10249365at2759"/>